<keyword evidence="3" id="KW-1185">Reference proteome</keyword>
<dbReference type="Gene3D" id="3.40.50.1820">
    <property type="entry name" value="alpha/beta hydrolase"/>
    <property type="match status" value="2"/>
</dbReference>
<dbReference type="SUPFAM" id="SSF53474">
    <property type="entry name" value="alpha/beta-Hydrolases"/>
    <property type="match status" value="1"/>
</dbReference>
<name>A0A6M6JSK1_9PSEU</name>
<dbReference type="RefSeq" id="WP_172165050.1">
    <property type="nucleotide sequence ID" value="NZ_CP053564.1"/>
</dbReference>
<dbReference type="Pfam" id="PF12697">
    <property type="entry name" value="Abhydrolase_6"/>
    <property type="match status" value="1"/>
</dbReference>
<dbReference type="PANTHER" id="PTHR37017">
    <property type="entry name" value="AB HYDROLASE-1 DOMAIN-CONTAINING PROTEIN-RELATED"/>
    <property type="match status" value="1"/>
</dbReference>
<accession>A0A6M6JSK1</accession>
<dbReference type="GO" id="GO:0016787">
    <property type="term" value="F:hydrolase activity"/>
    <property type="evidence" value="ECO:0007669"/>
    <property type="project" value="UniProtKB-KW"/>
</dbReference>
<keyword evidence="2" id="KW-0378">Hydrolase</keyword>
<dbReference type="InterPro" id="IPR052897">
    <property type="entry name" value="Sec-Metab_Biosynth_Hydrolase"/>
</dbReference>
<protein>
    <submittedName>
        <fullName evidence="2">Alpha/beta fold hydrolase</fullName>
    </submittedName>
</protein>
<feature type="domain" description="AB hydrolase-1" evidence="1">
    <location>
        <begin position="49"/>
        <end position="133"/>
    </location>
</feature>
<evidence type="ECO:0000313" key="2">
    <source>
        <dbReference type="EMBL" id="QJY49399.1"/>
    </source>
</evidence>
<evidence type="ECO:0000313" key="3">
    <source>
        <dbReference type="Proteomes" id="UP000505377"/>
    </source>
</evidence>
<gene>
    <name evidence="2" type="ORF">HOP40_29600</name>
</gene>
<dbReference type="EMBL" id="CP053564">
    <property type="protein sequence ID" value="QJY49399.1"/>
    <property type="molecule type" value="Genomic_DNA"/>
</dbReference>
<dbReference type="Proteomes" id="UP000505377">
    <property type="component" value="Chromosome"/>
</dbReference>
<sequence>MSTRPDLLLVHGAWHGPWAWDALRPELPAGEVRTVALPSSGPDPDPEAVFYGDVAPELAAACADRLTHQSLAALGATLADAAWRHVPTSYVVCVRDAAIPAPLQEEMAGHAVRVHHLDASHSPFLSVPAELAALIEEEVAAFTR</sequence>
<dbReference type="PANTHER" id="PTHR37017:SF11">
    <property type="entry name" value="ESTERASE_LIPASE_THIOESTERASE DOMAIN-CONTAINING PROTEIN"/>
    <property type="match status" value="1"/>
</dbReference>
<dbReference type="InterPro" id="IPR029058">
    <property type="entry name" value="AB_hydrolase_fold"/>
</dbReference>
<organism evidence="2 3">
    <name type="scientific">Pseudonocardia broussonetiae</name>
    <dbReference type="NCBI Taxonomy" id="2736640"/>
    <lineage>
        <taxon>Bacteria</taxon>
        <taxon>Bacillati</taxon>
        <taxon>Actinomycetota</taxon>
        <taxon>Actinomycetes</taxon>
        <taxon>Pseudonocardiales</taxon>
        <taxon>Pseudonocardiaceae</taxon>
        <taxon>Pseudonocardia</taxon>
    </lineage>
</organism>
<dbReference type="AlphaFoldDB" id="A0A6M6JSK1"/>
<evidence type="ECO:0000259" key="1">
    <source>
        <dbReference type="Pfam" id="PF12697"/>
    </source>
</evidence>
<reference evidence="2 3" key="1">
    <citation type="submission" date="2020-05" db="EMBL/GenBank/DDBJ databases">
        <authorList>
            <person name="Mo P."/>
        </authorList>
    </citation>
    <scope>NUCLEOTIDE SEQUENCE [LARGE SCALE GENOMIC DNA]</scope>
    <source>
        <strain evidence="2 3">Gen01</strain>
    </source>
</reference>
<dbReference type="KEGG" id="pbro:HOP40_29600"/>
<proteinExistence type="predicted"/>
<dbReference type="InterPro" id="IPR000073">
    <property type="entry name" value="AB_hydrolase_1"/>
</dbReference>